<sequence length="99" mass="11511">MTGAVTMLRLQIPPHEDQWPNNNPGYELILRHVLLLAYSIFKETPKGETQTLQHSTTLQCRLSKRLNGFLLAWFPNRFVCSYTYTDLSRVEIKIIKMSS</sequence>
<keyword evidence="2" id="KW-1185">Reference proteome</keyword>
<dbReference type="Proteomes" id="UP000887159">
    <property type="component" value="Unassembled WGS sequence"/>
</dbReference>
<protein>
    <submittedName>
        <fullName evidence="1">Uncharacterized protein</fullName>
    </submittedName>
</protein>
<comment type="caution">
    <text evidence="1">The sequence shown here is derived from an EMBL/GenBank/DDBJ whole genome shotgun (WGS) entry which is preliminary data.</text>
</comment>
<organism evidence="1 2">
    <name type="scientific">Trichonephila clavipes</name>
    <name type="common">Golden silk orbweaver</name>
    <name type="synonym">Nephila clavipes</name>
    <dbReference type="NCBI Taxonomy" id="2585209"/>
    <lineage>
        <taxon>Eukaryota</taxon>
        <taxon>Metazoa</taxon>
        <taxon>Ecdysozoa</taxon>
        <taxon>Arthropoda</taxon>
        <taxon>Chelicerata</taxon>
        <taxon>Arachnida</taxon>
        <taxon>Araneae</taxon>
        <taxon>Araneomorphae</taxon>
        <taxon>Entelegynae</taxon>
        <taxon>Araneoidea</taxon>
        <taxon>Nephilidae</taxon>
        <taxon>Trichonephila</taxon>
    </lineage>
</organism>
<proteinExistence type="predicted"/>
<reference evidence="1" key="1">
    <citation type="submission" date="2020-08" db="EMBL/GenBank/DDBJ databases">
        <title>Multicomponent nature underlies the extraordinary mechanical properties of spider dragline silk.</title>
        <authorList>
            <person name="Kono N."/>
            <person name="Nakamura H."/>
            <person name="Mori M."/>
            <person name="Yoshida Y."/>
            <person name="Ohtoshi R."/>
            <person name="Malay A.D."/>
            <person name="Moran D.A.P."/>
            <person name="Tomita M."/>
            <person name="Numata K."/>
            <person name="Arakawa K."/>
        </authorList>
    </citation>
    <scope>NUCLEOTIDE SEQUENCE</scope>
</reference>
<evidence type="ECO:0000313" key="1">
    <source>
        <dbReference type="EMBL" id="GFX86368.1"/>
    </source>
</evidence>
<dbReference type="EMBL" id="BMAU01021007">
    <property type="protein sequence ID" value="GFX86368.1"/>
    <property type="molecule type" value="Genomic_DNA"/>
</dbReference>
<gene>
    <name evidence="1" type="ORF">TNCV_2562571</name>
</gene>
<evidence type="ECO:0000313" key="2">
    <source>
        <dbReference type="Proteomes" id="UP000887159"/>
    </source>
</evidence>
<dbReference type="AlphaFoldDB" id="A0A8X6USU3"/>
<name>A0A8X6USU3_TRICX</name>
<accession>A0A8X6USU3</accession>